<gene>
    <name evidence="2" type="ORF">FRT59_21190</name>
</gene>
<dbReference type="Proteomes" id="UP000408764">
    <property type="component" value="Unassembled WGS sequence"/>
</dbReference>
<comment type="caution">
    <text evidence="2">The sequence shown here is derived from an EMBL/GenBank/DDBJ whole genome shotgun (WGS) entry which is preliminary data.</text>
</comment>
<proteinExistence type="predicted"/>
<feature type="region of interest" description="Disordered" evidence="1">
    <location>
        <begin position="1"/>
        <end position="22"/>
    </location>
</feature>
<organism evidence="2 3">
    <name type="scientific">Pseudomonas haemolytica</name>
    <dbReference type="NCBI Taxonomy" id="2600065"/>
    <lineage>
        <taxon>Bacteria</taxon>
        <taxon>Pseudomonadati</taxon>
        <taxon>Pseudomonadota</taxon>
        <taxon>Gammaproteobacteria</taxon>
        <taxon>Pseudomonadales</taxon>
        <taxon>Pseudomonadaceae</taxon>
        <taxon>Pseudomonas</taxon>
    </lineage>
</organism>
<reference evidence="2 3" key="1">
    <citation type="submission" date="2019-08" db="EMBL/GenBank/DDBJ databases">
        <title>Pseudomonas haemolytica sp. nov. isolated from raw milk and skim milk concentrate.</title>
        <authorList>
            <person name="Hofmann K."/>
            <person name="Huptas C."/>
            <person name="Doll E."/>
            <person name="Scherer S."/>
            <person name="Wenning M."/>
        </authorList>
    </citation>
    <scope>NUCLEOTIDE SEQUENCE [LARGE SCALE GENOMIC DNA]</scope>
    <source>
        <strain evidence="2 3">DSM 108987</strain>
    </source>
</reference>
<sequence length="102" mass="11507">MDGAWRRPPKSMSDYGHTEPKRGAEWWGKSLLVTFGLFSKVTRRKGGTHSRRYLNNGYVLDQIPNLGCPITSHSIRPTTAPAACTTPPLKPRCHLPRNHSKR</sequence>
<name>A0A5P1DIN9_9PSED</name>
<evidence type="ECO:0000256" key="1">
    <source>
        <dbReference type="SAM" id="MobiDB-lite"/>
    </source>
</evidence>
<dbReference type="EMBL" id="VOIW01000006">
    <property type="protein sequence ID" value="MRJ39469.1"/>
    <property type="molecule type" value="Genomic_DNA"/>
</dbReference>
<evidence type="ECO:0000313" key="3">
    <source>
        <dbReference type="Proteomes" id="UP000408764"/>
    </source>
</evidence>
<protein>
    <submittedName>
        <fullName evidence="2">Uncharacterized protein</fullName>
    </submittedName>
</protein>
<evidence type="ECO:0000313" key="2">
    <source>
        <dbReference type="EMBL" id="MRJ39469.1"/>
    </source>
</evidence>
<accession>A0A5P1DIN9</accession>
<feature type="region of interest" description="Disordered" evidence="1">
    <location>
        <begin position="79"/>
        <end position="102"/>
    </location>
</feature>
<feature type="compositionally biased region" description="Basic residues" evidence="1">
    <location>
        <begin position="91"/>
        <end position="102"/>
    </location>
</feature>
<dbReference type="AlphaFoldDB" id="A0A5P1DIN9"/>